<evidence type="ECO:0000259" key="8">
    <source>
        <dbReference type="Pfam" id="PF07631"/>
    </source>
</evidence>
<dbReference type="InterPro" id="IPR031768">
    <property type="entry name" value="CBM60_xylan-bd"/>
</dbReference>
<keyword evidence="4" id="KW-0732">Signal</keyword>
<dbReference type="Proteomes" id="UP001304300">
    <property type="component" value="Chromosome"/>
</dbReference>
<dbReference type="GO" id="GO:0020037">
    <property type="term" value="F:heme binding"/>
    <property type="evidence" value="ECO:0007669"/>
    <property type="project" value="InterPro"/>
</dbReference>
<dbReference type="InterPro" id="IPR013036">
    <property type="entry name" value="DUF1587"/>
</dbReference>
<evidence type="ECO:0000256" key="3">
    <source>
        <dbReference type="SAM" id="MobiDB-lite"/>
    </source>
</evidence>
<dbReference type="Pfam" id="PF07627">
    <property type="entry name" value="PSCyt3"/>
    <property type="match status" value="1"/>
</dbReference>
<dbReference type="GO" id="GO:0009055">
    <property type="term" value="F:electron transfer activity"/>
    <property type="evidence" value="ECO:0007669"/>
    <property type="project" value="InterPro"/>
</dbReference>
<evidence type="ECO:0000259" key="9">
    <source>
        <dbReference type="Pfam" id="PF07637"/>
    </source>
</evidence>
<dbReference type="AlphaFoldDB" id="A0AAQ3L9H7"/>
<dbReference type="InterPro" id="IPR009056">
    <property type="entry name" value="Cyt_c-like_dom"/>
</dbReference>
<dbReference type="GO" id="GO:0046872">
    <property type="term" value="F:metal ion binding"/>
    <property type="evidence" value="ECO:0007669"/>
    <property type="project" value="UniProtKB-KW"/>
</dbReference>
<dbReference type="InterPro" id="IPR013042">
    <property type="entry name" value="DUF1592"/>
</dbReference>
<evidence type="ECO:0000313" key="12">
    <source>
        <dbReference type="EMBL" id="WOO41855.1"/>
    </source>
</evidence>
<feature type="domain" description="Carbohydrate binding module xylan-binding" evidence="11">
    <location>
        <begin position="258"/>
        <end position="344"/>
    </location>
</feature>
<dbReference type="Pfam" id="PF07626">
    <property type="entry name" value="PSD3"/>
    <property type="match status" value="1"/>
</dbReference>
<dbReference type="InterPro" id="IPR013039">
    <property type="entry name" value="DUF1588"/>
</dbReference>
<dbReference type="Pfam" id="PF13442">
    <property type="entry name" value="Cytochrome_CBB3"/>
    <property type="match status" value="1"/>
</dbReference>
<accession>A0AAQ3L9H7</accession>
<evidence type="ECO:0000259" key="10">
    <source>
        <dbReference type="Pfam" id="PF13442"/>
    </source>
</evidence>
<sequence length="786" mass="87509">MLNPLKPKAHPMLSAVSALCLLANPGLAETDAFHAVSGNELSWKETRVIMAQHCFECHGGFLTEGGIDLLAQRDESSIEANPEQWEKVIDALRNHYMPPLEGRALPDSRRKALISNIDQRLITLAGDDIPPSAGLRRLNRTEFGNTLRDLLFVDINFHSSLPPDDSGYGFDNIADVLTVSPLLLEKYLDAAAIAGEQAIPMAKPSRILRYAGMEFDGANGRSENGVRYVYASGLGNAGKLKMNLSTPGIYKGKIALAAQQAGGENARAKAFWNRKEVAQFEVLSESTGSPDIFEFTVTAEKPGPAEIHVEFVNDHYNPDAPEGEAKDRNLIVAGLDWTGPEQSEQFLMTEFLRYHFGGDPKDLAPGKIREGIWRFASRAYRRKATKDEINSLWKVYQDTAGSDNSSARLGLRAVVDATLASPNFLFRRDSVANPDDFMLASWLSYFLWSTLPDDRLFELARKKQLSEQLEEEVRRMLKDPKAAALADNFAAQWWQFRDLANIKPNRTTYPKYNAALRHSMQKETKLFFEDIVEHDRSILRILDADYTFADKRLSEFYGLKERPKGGFKRVSIAETERRGIWSQASILTVTSHANTTSPVLRGKWILENLVGLTPPPPPANVPSLPGSEKDPTPTDLRSRLAQHRDNPNCASCHAIMDPFGLALETYDGIGGWRPEEQRAEVQTETLFDGTSIENPMQLAAYLSEYRRDDFVATFAEKLVTYANGRGITWRDGPALADIAEETAQNGYRFSSLVLAVIERYAPGVVQPNAIGDTAWVEPAKPKSDKS</sequence>
<evidence type="ECO:0000256" key="1">
    <source>
        <dbReference type="ARBA" id="ARBA00022723"/>
    </source>
</evidence>
<feature type="domain" description="Cytochrome c" evidence="10">
    <location>
        <begin position="44"/>
        <end position="114"/>
    </location>
</feature>
<evidence type="ECO:0000259" key="7">
    <source>
        <dbReference type="Pfam" id="PF07627"/>
    </source>
</evidence>
<evidence type="ECO:0000259" key="6">
    <source>
        <dbReference type="Pfam" id="PF07626"/>
    </source>
</evidence>
<dbReference type="InterPro" id="IPR011478">
    <property type="entry name" value="DUF1585"/>
</dbReference>
<feature type="domain" description="DUF1587" evidence="6">
    <location>
        <begin position="136"/>
        <end position="199"/>
    </location>
</feature>
<proteinExistence type="predicted"/>
<feature type="region of interest" description="Disordered" evidence="3">
    <location>
        <begin position="615"/>
        <end position="639"/>
    </location>
</feature>
<evidence type="ECO:0000259" key="11">
    <source>
        <dbReference type="Pfam" id="PF16841"/>
    </source>
</evidence>
<evidence type="ECO:0000256" key="4">
    <source>
        <dbReference type="SAM" id="SignalP"/>
    </source>
</evidence>
<feature type="chain" id="PRO_5042881345" evidence="4">
    <location>
        <begin position="29"/>
        <end position="786"/>
    </location>
</feature>
<dbReference type="Pfam" id="PF07637">
    <property type="entry name" value="PSD5"/>
    <property type="match status" value="1"/>
</dbReference>
<feature type="compositionally biased region" description="Basic and acidic residues" evidence="3">
    <location>
        <begin position="627"/>
        <end position="639"/>
    </location>
</feature>
<feature type="domain" description="DUF1585" evidence="5">
    <location>
        <begin position="688"/>
        <end position="758"/>
    </location>
</feature>
<protein>
    <submittedName>
        <fullName evidence="12">DUF1592 domain-containing protein</fullName>
    </submittedName>
</protein>
<keyword evidence="1" id="KW-0479">Metal-binding</keyword>
<feature type="domain" description="DUF1588" evidence="7">
    <location>
        <begin position="577"/>
        <end position="675"/>
    </location>
</feature>
<feature type="domain" description="DUF1595" evidence="9">
    <location>
        <begin position="369"/>
        <end position="427"/>
    </location>
</feature>
<organism evidence="12 13">
    <name type="scientific">Rubellicoccus peritrichatus</name>
    <dbReference type="NCBI Taxonomy" id="3080537"/>
    <lineage>
        <taxon>Bacteria</taxon>
        <taxon>Pseudomonadati</taxon>
        <taxon>Verrucomicrobiota</taxon>
        <taxon>Opitutia</taxon>
        <taxon>Puniceicoccales</taxon>
        <taxon>Cerasicoccaceae</taxon>
        <taxon>Rubellicoccus</taxon>
    </lineage>
</organism>
<dbReference type="EMBL" id="CP136920">
    <property type="protein sequence ID" value="WOO41855.1"/>
    <property type="molecule type" value="Genomic_DNA"/>
</dbReference>
<dbReference type="Pfam" id="PF07631">
    <property type="entry name" value="PSD4"/>
    <property type="match status" value="1"/>
</dbReference>
<name>A0AAQ3L9H7_9BACT</name>
<evidence type="ECO:0000313" key="13">
    <source>
        <dbReference type="Proteomes" id="UP001304300"/>
    </source>
</evidence>
<dbReference type="RefSeq" id="WP_317834339.1">
    <property type="nucleotide sequence ID" value="NZ_CP136920.1"/>
</dbReference>
<dbReference type="Pfam" id="PF16841">
    <property type="entry name" value="CBM60"/>
    <property type="match status" value="1"/>
</dbReference>
<feature type="signal peptide" evidence="4">
    <location>
        <begin position="1"/>
        <end position="28"/>
    </location>
</feature>
<gene>
    <name evidence="12" type="ORF">RZN69_02060</name>
</gene>
<dbReference type="InterPro" id="IPR013043">
    <property type="entry name" value="DUF1595"/>
</dbReference>
<keyword evidence="2" id="KW-0408">Iron</keyword>
<dbReference type="KEGG" id="puo:RZN69_02060"/>
<evidence type="ECO:0000259" key="5">
    <source>
        <dbReference type="Pfam" id="PF07624"/>
    </source>
</evidence>
<feature type="domain" description="DUF1592" evidence="8">
    <location>
        <begin position="436"/>
        <end position="559"/>
    </location>
</feature>
<dbReference type="Pfam" id="PF07624">
    <property type="entry name" value="PSD2"/>
    <property type="match status" value="1"/>
</dbReference>
<keyword evidence="13" id="KW-1185">Reference proteome</keyword>
<reference evidence="12 13" key="1">
    <citation type="submission" date="2023-10" db="EMBL/GenBank/DDBJ databases">
        <title>Rubellicoccus peritrichatus gen. nov., sp. nov., isolated from an algae of coral reef tank.</title>
        <authorList>
            <person name="Luo J."/>
        </authorList>
    </citation>
    <scope>NUCLEOTIDE SEQUENCE [LARGE SCALE GENOMIC DNA]</scope>
    <source>
        <strain evidence="12 13">CR14</strain>
    </source>
</reference>
<evidence type="ECO:0000256" key="2">
    <source>
        <dbReference type="ARBA" id="ARBA00023004"/>
    </source>
</evidence>